<gene>
    <name evidence="13" type="ORF">OBRU01_12137</name>
</gene>
<dbReference type="STRING" id="104452.A0A0L7LAK9"/>
<dbReference type="GO" id="GO:0004930">
    <property type="term" value="F:G protein-coupled receptor activity"/>
    <property type="evidence" value="ECO:0007669"/>
    <property type="project" value="UniProtKB-KW"/>
</dbReference>
<evidence type="ECO:0000256" key="1">
    <source>
        <dbReference type="ARBA" id="ARBA00004141"/>
    </source>
</evidence>
<keyword evidence="8" id="KW-0325">Glycoprotein</keyword>
<keyword evidence="9" id="KW-0807">Transducer</keyword>
<keyword evidence="6 11" id="KW-0472">Membrane</keyword>
<keyword evidence="4 11" id="KW-1133">Transmembrane helix</keyword>
<evidence type="ECO:0000256" key="9">
    <source>
        <dbReference type="ARBA" id="ARBA00023224"/>
    </source>
</evidence>
<evidence type="ECO:0000256" key="6">
    <source>
        <dbReference type="ARBA" id="ARBA00023136"/>
    </source>
</evidence>
<evidence type="ECO:0000256" key="10">
    <source>
        <dbReference type="ARBA" id="ARBA00023305"/>
    </source>
</evidence>
<dbReference type="InterPro" id="IPR017452">
    <property type="entry name" value="GPCR_Rhodpsn_7TM"/>
</dbReference>
<comment type="subcellular location">
    <subcellularLocation>
        <location evidence="1">Membrane</location>
        <topology evidence="1">Multi-pass membrane protein</topology>
    </subcellularLocation>
</comment>
<feature type="transmembrane region" description="Helical" evidence="11">
    <location>
        <begin position="61"/>
        <end position="81"/>
    </location>
</feature>
<dbReference type="PROSITE" id="PS50262">
    <property type="entry name" value="G_PROTEIN_RECEP_F1_2"/>
    <property type="match status" value="1"/>
</dbReference>
<dbReference type="InterPro" id="IPR000276">
    <property type="entry name" value="GPCR_Rhodpsn"/>
</dbReference>
<dbReference type="EMBL" id="JTDY01001935">
    <property type="protein sequence ID" value="KOB72507.1"/>
    <property type="molecule type" value="Genomic_DNA"/>
</dbReference>
<evidence type="ECO:0000256" key="3">
    <source>
        <dbReference type="ARBA" id="ARBA00022692"/>
    </source>
</evidence>
<comment type="similarity">
    <text evidence="2">Belongs to the G-protein coupled receptor 1 family.</text>
</comment>
<proteinExistence type="inferred from homology"/>
<keyword evidence="14" id="KW-1185">Reference proteome</keyword>
<dbReference type="GO" id="GO:0007601">
    <property type="term" value="P:visual perception"/>
    <property type="evidence" value="ECO:0007669"/>
    <property type="project" value="UniProtKB-KW"/>
</dbReference>
<evidence type="ECO:0000256" key="7">
    <source>
        <dbReference type="ARBA" id="ARBA00023170"/>
    </source>
</evidence>
<dbReference type="PANTHER" id="PTHR24240">
    <property type="entry name" value="OPSIN"/>
    <property type="match status" value="1"/>
</dbReference>
<dbReference type="Proteomes" id="UP000037510">
    <property type="component" value="Unassembled WGS sequence"/>
</dbReference>
<dbReference type="SUPFAM" id="SSF81321">
    <property type="entry name" value="Family A G protein-coupled receptor-like"/>
    <property type="match status" value="1"/>
</dbReference>
<keyword evidence="7 13" id="KW-0675">Receptor</keyword>
<evidence type="ECO:0000313" key="13">
    <source>
        <dbReference type="EMBL" id="KOB72507.1"/>
    </source>
</evidence>
<keyword evidence="10" id="KW-0844">Vision</keyword>
<feature type="transmembrane region" description="Helical" evidence="11">
    <location>
        <begin position="147"/>
        <end position="170"/>
    </location>
</feature>
<reference evidence="13 14" key="1">
    <citation type="journal article" date="2015" name="Genome Biol. Evol.">
        <title>The genome of winter moth (Operophtera brumata) provides a genomic perspective on sexual dimorphism and phenology.</title>
        <authorList>
            <person name="Derks M.F."/>
            <person name="Smit S."/>
            <person name="Salis L."/>
            <person name="Schijlen E."/>
            <person name="Bossers A."/>
            <person name="Mateman C."/>
            <person name="Pijl A.S."/>
            <person name="de Ridder D."/>
            <person name="Groenen M.A."/>
            <person name="Visser M.E."/>
            <person name="Megens H.J."/>
        </authorList>
    </citation>
    <scope>NUCLEOTIDE SEQUENCE [LARGE SCALE GENOMIC DNA]</scope>
    <source>
        <strain evidence="13">WM2013NL</strain>
        <tissue evidence="13">Head and thorax</tissue>
    </source>
</reference>
<evidence type="ECO:0000256" key="11">
    <source>
        <dbReference type="SAM" id="Phobius"/>
    </source>
</evidence>
<accession>A0A0L7LAK9</accession>
<evidence type="ECO:0000256" key="5">
    <source>
        <dbReference type="ARBA" id="ARBA00023040"/>
    </source>
</evidence>
<evidence type="ECO:0000256" key="8">
    <source>
        <dbReference type="ARBA" id="ARBA00023180"/>
    </source>
</evidence>
<dbReference type="Pfam" id="PF00001">
    <property type="entry name" value="7tm_1"/>
    <property type="match status" value="1"/>
</dbReference>
<name>A0A0L7LAK9_OPEBR</name>
<keyword evidence="3 11" id="KW-0812">Transmembrane</keyword>
<evidence type="ECO:0000256" key="4">
    <source>
        <dbReference type="ARBA" id="ARBA00022989"/>
    </source>
</evidence>
<organism evidence="13 14">
    <name type="scientific">Operophtera brumata</name>
    <name type="common">Winter moth</name>
    <name type="synonym">Phalaena brumata</name>
    <dbReference type="NCBI Taxonomy" id="104452"/>
    <lineage>
        <taxon>Eukaryota</taxon>
        <taxon>Metazoa</taxon>
        <taxon>Ecdysozoa</taxon>
        <taxon>Arthropoda</taxon>
        <taxon>Hexapoda</taxon>
        <taxon>Insecta</taxon>
        <taxon>Pterygota</taxon>
        <taxon>Neoptera</taxon>
        <taxon>Endopterygota</taxon>
        <taxon>Lepidoptera</taxon>
        <taxon>Glossata</taxon>
        <taxon>Ditrysia</taxon>
        <taxon>Geometroidea</taxon>
        <taxon>Geometridae</taxon>
        <taxon>Larentiinae</taxon>
        <taxon>Operophtera</taxon>
    </lineage>
</organism>
<dbReference type="AlphaFoldDB" id="A0A0L7LAK9"/>
<feature type="transmembrane region" description="Helical" evidence="11">
    <location>
        <begin position="93"/>
        <end position="112"/>
    </location>
</feature>
<sequence length="200" mass="22962">MQMFDYHEEECPWFYFDSSYKTLLGACLFVFGLFGVLLNGWLFATWLFGPACCQLFAFTNQFFGVFQMTALFVIVLERYVLAKHYRHEKKLHIRFYWTLIGVTALSAILFATPPLFGYGVYSCDSTGTSCTLLWPPLTSAKQIGFSIPYIIVCGVVPAATTIPVLCYLTVDERLRAALLGRMRKQYALLRPERAKKFYRS</sequence>
<feature type="transmembrane region" description="Helical" evidence="11">
    <location>
        <begin position="23"/>
        <end position="49"/>
    </location>
</feature>
<evidence type="ECO:0000259" key="12">
    <source>
        <dbReference type="PROSITE" id="PS50262"/>
    </source>
</evidence>
<keyword evidence="5" id="KW-0297">G-protein coupled receptor</keyword>
<dbReference type="Gene3D" id="1.20.1070.10">
    <property type="entry name" value="Rhodopsin 7-helix transmembrane proteins"/>
    <property type="match status" value="1"/>
</dbReference>
<dbReference type="InterPro" id="IPR050125">
    <property type="entry name" value="GPCR_opsins"/>
</dbReference>
<feature type="domain" description="G-protein coupled receptors family 1 profile" evidence="12">
    <location>
        <begin position="1"/>
        <end position="200"/>
    </location>
</feature>
<dbReference type="GO" id="GO:0016020">
    <property type="term" value="C:membrane"/>
    <property type="evidence" value="ECO:0007669"/>
    <property type="project" value="UniProtKB-SubCell"/>
</dbReference>
<keyword evidence="10" id="KW-0716">Sensory transduction</keyword>
<comment type="caution">
    <text evidence="13">The sequence shown here is derived from an EMBL/GenBank/DDBJ whole genome shotgun (WGS) entry which is preliminary data.</text>
</comment>
<protein>
    <submittedName>
        <fullName evidence="13">Visual pigment-like receptor peropsin</fullName>
    </submittedName>
</protein>
<evidence type="ECO:0000256" key="2">
    <source>
        <dbReference type="ARBA" id="ARBA00010663"/>
    </source>
</evidence>
<evidence type="ECO:0000313" key="14">
    <source>
        <dbReference type="Proteomes" id="UP000037510"/>
    </source>
</evidence>